<evidence type="ECO:0000313" key="1">
    <source>
        <dbReference type="EMBL" id="KIO00841.1"/>
    </source>
</evidence>
<evidence type="ECO:0000313" key="2">
    <source>
        <dbReference type="Proteomes" id="UP000054217"/>
    </source>
</evidence>
<dbReference type="InParanoid" id="A0A0C3P000"/>
<gene>
    <name evidence="1" type="ORF">M404DRAFT_1003545</name>
</gene>
<keyword evidence="2" id="KW-1185">Reference proteome</keyword>
<sequence length="108" mass="11983">MAPSLSPFTNSKSIHYAATRSNAAHIRTRRAYPRCRDILVLRASNVSEARAWTEAIAQAVAKAREGIVVVVGDSRWVRTCHCWCGGWDTFQVRGHIERVRMLAMGASG</sequence>
<dbReference type="AlphaFoldDB" id="A0A0C3P000"/>
<dbReference type="EMBL" id="KN831993">
    <property type="protein sequence ID" value="KIO00841.1"/>
    <property type="molecule type" value="Genomic_DNA"/>
</dbReference>
<name>A0A0C3P000_PISTI</name>
<protein>
    <submittedName>
        <fullName evidence="1">Uncharacterized protein</fullName>
    </submittedName>
</protein>
<dbReference type="OrthoDB" id="2701944at2759"/>
<organism evidence="1 2">
    <name type="scientific">Pisolithus tinctorius Marx 270</name>
    <dbReference type="NCBI Taxonomy" id="870435"/>
    <lineage>
        <taxon>Eukaryota</taxon>
        <taxon>Fungi</taxon>
        <taxon>Dikarya</taxon>
        <taxon>Basidiomycota</taxon>
        <taxon>Agaricomycotina</taxon>
        <taxon>Agaricomycetes</taxon>
        <taxon>Agaricomycetidae</taxon>
        <taxon>Boletales</taxon>
        <taxon>Sclerodermatineae</taxon>
        <taxon>Pisolithaceae</taxon>
        <taxon>Pisolithus</taxon>
    </lineage>
</organism>
<accession>A0A0C3P000</accession>
<proteinExistence type="predicted"/>
<dbReference type="HOGENOM" id="CLU_2373656_0_0_1"/>
<reference evidence="2" key="2">
    <citation type="submission" date="2015-01" db="EMBL/GenBank/DDBJ databases">
        <title>Evolutionary Origins and Diversification of the Mycorrhizal Mutualists.</title>
        <authorList>
            <consortium name="DOE Joint Genome Institute"/>
            <consortium name="Mycorrhizal Genomics Consortium"/>
            <person name="Kohler A."/>
            <person name="Kuo A."/>
            <person name="Nagy L.G."/>
            <person name="Floudas D."/>
            <person name="Copeland A."/>
            <person name="Barry K.W."/>
            <person name="Cichocki N."/>
            <person name="Veneault-Fourrey C."/>
            <person name="LaButti K."/>
            <person name="Lindquist E.A."/>
            <person name="Lipzen A."/>
            <person name="Lundell T."/>
            <person name="Morin E."/>
            <person name="Murat C."/>
            <person name="Riley R."/>
            <person name="Ohm R."/>
            <person name="Sun H."/>
            <person name="Tunlid A."/>
            <person name="Henrissat B."/>
            <person name="Grigoriev I.V."/>
            <person name="Hibbett D.S."/>
            <person name="Martin F."/>
        </authorList>
    </citation>
    <scope>NUCLEOTIDE SEQUENCE [LARGE SCALE GENOMIC DNA]</scope>
    <source>
        <strain evidence="2">Marx 270</strain>
    </source>
</reference>
<reference evidence="1 2" key="1">
    <citation type="submission" date="2014-04" db="EMBL/GenBank/DDBJ databases">
        <authorList>
            <consortium name="DOE Joint Genome Institute"/>
            <person name="Kuo A."/>
            <person name="Kohler A."/>
            <person name="Costa M.D."/>
            <person name="Nagy L.G."/>
            <person name="Floudas D."/>
            <person name="Copeland A."/>
            <person name="Barry K.W."/>
            <person name="Cichocki N."/>
            <person name="Veneault-Fourrey C."/>
            <person name="LaButti K."/>
            <person name="Lindquist E.A."/>
            <person name="Lipzen A."/>
            <person name="Lundell T."/>
            <person name="Morin E."/>
            <person name="Murat C."/>
            <person name="Sun H."/>
            <person name="Tunlid A."/>
            <person name="Henrissat B."/>
            <person name="Grigoriev I.V."/>
            <person name="Hibbett D.S."/>
            <person name="Martin F."/>
            <person name="Nordberg H.P."/>
            <person name="Cantor M.N."/>
            <person name="Hua S.X."/>
        </authorList>
    </citation>
    <scope>NUCLEOTIDE SEQUENCE [LARGE SCALE GENOMIC DNA]</scope>
    <source>
        <strain evidence="1 2">Marx 270</strain>
    </source>
</reference>
<dbReference type="Proteomes" id="UP000054217">
    <property type="component" value="Unassembled WGS sequence"/>
</dbReference>